<keyword evidence="10" id="KW-1185">Reference proteome</keyword>
<feature type="transmembrane region" description="Helical" evidence="7">
    <location>
        <begin position="185"/>
        <end position="212"/>
    </location>
</feature>
<sequence length="391" mass="43174">MAIDMSKPLVSAPPGYHVDLAHPQRQGQVLNYWVASVGMVLATIFMGIRAYTKIVLVKKWSSDDWCIFGAWVLSIACTLGIVYGYVHGTLGVHVWELSGNNTNFSSHMNTAVTVMYSPMLGLAKMSLLILYLKLSPVRLFRLAVYVAMFINFGATIGIMFPLIFACNPVKRNFDIRIKEGSCIDRAALFIATAVLNMVIDIILLFLPVPMVINLQMSGPKKISLLAIFGVGSITVITSGVRLVLLLPMLKNPDRSWAITYPGIWSLIESSLVVITGAMPTMRQFLRHIAPGVLGESTTSDRSRETGYFAHRNTELQTISKKSTRRQYGRMDGDDDDSSLGVNDGGSEMHIVPPSGKMDSVSNSPYYATYELMRCTLRVKLELLTYGGLKKS</sequence>
<feature type="transmembrane region" description="Helical" evidence="7">
    <location>
        <begin position="64"/>
        <end position="86"/>
    </location>
</feature>
<name>A0A6A5THH2_9PLEO</name>
<organism evidence="9 10">
    <name type="scientific">Byssothecium circinans</name>
    <dbReference type="NCBI Taxonomy" id="147558"/>
    <lineage>
        <taxon>Eukaryota</taxon>
        <taxon>Fungi</taxon>
        <taxon>Dikarya</taxon>
        <taxon>Ascomycota</taxon>
        <taxon>Pezizomycotina</taxon>
        <taxon>Dothideomycetes</taxon>
        <taxon>Pleosporomycetidae</taxon>
        <taxon>Pleosporales</taxon>
        <taxon>Massarineae</taxon>
        <taxon>Massarinaceae</taxon>
        <taxon>Byssothecium</taxon>
    </lineage>
</organism>
<dbReference type="InterPro" id="IPR049326">
    <property type="entry name" value="Rhodopsin_dom_fungi"/>
</dbReference>
<feature type="transmembrane region" description="Helical" evidence="7">
    <location>
        <begin position="142"/>
        <end position="165"/>
    </location>
</feature>
<feature type="transmembrane region" description="Helical" evidence="7">
    <location>
        <begin position="32"/>
        <end position="52"/>
    </location>
</feature>
<reference evidence="9" key="1">
    <citation type="journal article" date="2020" name="Stud. Mycol.">
        <title>101 Dothideomycetes genomes: a test case for predicting lifestyles and emergence of pathogens.</title>
        <authorList>
            <person name="Haridas S."/>
            <person name="Albert R."/>
            <person name="Binder M."/>
            <person name="Bloem J."/>
            <person name="Labutti K."/>
            <person name="Salamov A."/>
            <person name="Andreopoulos B."/>
            <person name="Baker S."/>
            <person name="Barry K."/>
            <person name="Bills G."/>
            <person name="Bluhm B."/>
            <person name="Cannon C."/>
            <person name="Castanera R."/>
            <person name="Culley D."/>
            <person name="Daum C."/>
            <person name="Ezra D."/>
            <person name="Gonzalez J."/>
            <person name="Henrissat B."/>
            <person name="Kuo A."/>
            <person name="Liang C."/>
            <person name="Lipzen A."/>
            <person name="Lutzoni F."/>
            <person name="Magnuson J."/>
            <person name="Mondo S."/>
            <person name="Nolan M."/>
            <person name="Ohm R."/>
            <person name="Pangilinan J."/>
            <person name="Park H.-J."/>
            <person name="Ramirez L."/>
            <person name="Alfaro M."/>
            <person name="Sun H."/>
            <person name="Tritt A."/>
            <person name="Yoshinaga Y."/>
            <person name="Zwiers L.-H."/>
            <person name="Turgeon B."/>
            <person name="Goodwin S."/>
            <person name="Spatafora J."/>
            <person name="Crous P."/>
            <person name="Grigoriev I."/>
        </authorList>
    </citation>
    <scope>NUCLEOTIDE SEQUENCE</scope>
    <source>
        <strain evidence="9">CBS 675.92</strain>
    </source>
</reference>
<accession>A0A6A5THH2</accession>
<dbReference type="OrthoDB" id="5342292at2759"/>
<dbReference type="GO" id="GO:0016020">
    <property type="term" value="C:membrane"/>
    <property type="evidence" value="ECO:0007669"/>
    <property type="project" value="UniProtKB-SubCell"/>
</dbReference>
<feature type="transmembrane region" description="Helical" evidence="7">
    <location>
        <begin position="106"/>
        <end position="130"/>
    </location>
</feature>
<feature type="transmembrane region" description="Helical" evidence="7">
    <location>
        <begin position="224"/>
        <end position="246"/>
    </location>
</feature>
<evidence type="ECO:0000259" key="8">
    <source>
        <dbReference type="Pfam" id="PF20684"/>
    </source>
</evidence>
<keyword evidence="2 7" id="KW-0812">Transmembrane</keyword>
<evidence type="ECO:0000313" key="9">
    <source>
        <dbReference type="EMBL" id="KAF1952215.1"/>
    </source>
</evidence>
<evidence type="ECO:0000256" key="3">
    <source>
        <dbReference type="ARBA" id="ARBA00022989"/>
    </source>
</evidence>
<proteinExistence type="inferred from homology"/>
<comment type="similarity">
    <text evidence="5">Belongs to the SAT4 family.</text>
</comment>
<keyword evidence="3 7" id="KW-1133">Transmembrane helix</keyword>
<evidence type="ECO:0000256" key="7">
    <source>
        <dbReference type="SAM" id="Phobius"/>
    </source>
</evidence>
<feature type="region of interest" description="Disordered" evidence="6">
    <location>
        <begin position="320"/>
        <end position="341"/>
    </location>
</feature>
<dbReference type="EMBL" id="ML977012">
    <property type="protein sequence ID" value="KAF1952215.1"/>
    <property type="molecule type" value="Genomic_DNA"/>
</dbReference>
<dbReference type="PANTHER" id="PTHR33048:SF124">
    <property type="entry name" value="INTEGRAL MEMBRANE PROTEIN"/>
    <property type="match status" value="1"/>
</dbReference>
<dbReference type="AlphaFoldDB" id="A0A6A5THH2"/>
<feature type="domain" description="Rhodopsin" evidence="8">
    <location>
        <begin position="48"/>
        <end position="286"/>
    </location>
</feature>
<gene>
    <name evidence="9" type="ORF">CC80DRAFT_495554</name>
</gene>
<keyword evidence="4 7" id="KW-0472">Membrane</keyword>
<dbReference type="PANTHER" id="PTHR33048">
    <property type="entry name" value="PTH11-LIKE INTEGRAL MEMBRANE PROTEIN (AFU_ORTHOLOGUE AFUA_5G11245)"/>
    <property type="match status" value="1"/>
</dbReference>
<dbReference type="Pfam" id="PF20684">
    <property type="entry name" value="Fung_rhodopsin"/>
    <property type="match status" value="1"/>
</dbReference>
<evidence type="ECO:0000256" key="4">
    <source>
        <dbReference type="ARBA" id="ARBA00023136"/>
    </source>
</evidence>
<evidence type="ECO:0000256" key="6">
    <source>
        <dbReference type="SAM" id="MobiDB-lite"/>
    </source>
</evidence>
<feature type="transmembrane region" description="Helical" evidence="7">
    <location>
        <begin position="258"/>
        <end position="278"/>
    </location>
</feature>
<evidence type="ECO:0000256" key="2">
    <source>
        <dbReference type="ARBA" id="ARBA00022692"/>
    </source>
</evidence>
<evidence type="ECO:0000313" key="10">
    <source>
        <dbReference type="Proteomes" id="UP000800035"/>
    </source>
</evidence>
<evidence type="ECO:0000256" key="1">
    <source>
        <dbReference type="ARBA" id="ARBA00004141"/>
    </source>
</evidence>
<evidence type="ECO:0000256" key="5">
    <source>
        <dbReference type="ARBA" id="ARBA00038359"/>
    </source>
</evidence>
<comment type="subcellular location">
    <subcellularLocation>
        <location evidence="1">Membrane</location>
        <topology evidence="1">Multi-pass membrane protein</topology>
    </subcellularLocation>
</comment>
<dbReference type="InterPro" id="IPR052337">
    <property type="entry name" value="SAT4-like"/>
</dbReference>
<protein>
    <recommendedName>
        <fullName evidence="8">Rhodopsin domain-containing protein</fullName>
    </recommendedName>
</protein>
<dbReference type="Proteomes" id="UP000800035">
    <property type="component" value="Unassembled WGS sequence"/>
</dbReference>